<dbReference type="GO" id="GO:0071555">
    <property type="term" value="P:cell wall organization"/>
    <property type="evidence" value="ECO:0007669"/>
    <property type="project" value="TreeGrafter"/>
</dbReference>
<sequence length="490" mass="53125">MKDIQSSIKKVMIVFSFLLLALITYIAYFQAFKAPDIAEKTGNQRLWAERNKVLRGTIYDRNMVALTESKRKDALTQERKYTQGSLYSHILGYANEKYGLTGLENTYDKELRNYNKISYSVNSLLDTLKIKEAFKNRIDEDEDIVGNSLVTSLDTNVQKSAYQALENKKGAVVVLNPKTGEIIASVSSPTYDPNNLDDVMKAANSGAQSNFPLINRSTAGMYAPGSTFKIVTLTSSLENLPGVTNRTFNDNGKIVFNSKQSLSNYAGASYGSIGLKDALRVSSNVVFGTLAMDLGNSKLKTTAENYYFNKNIPANGVVIETSQFPTIDDSEKGSIAQTGIGQSSILATPMQMALIASAVANDGVMVEPKLVNTVVDKNGKTVKNIDTKNIGRSLSIENAAIIKDYMRNVVSSRENSQWTYFKGLNVAGKTGTADYKLPDGKDAVPNAWFIGFAPADNPQYAIAVLIENGGVGGVAAAETAGKVLKTAMGK</sequence>
<dbReference type="InterPro" id="IPR054120">
    <property type="entry name" value="PBPA_dimer"/>
</dbReference>
<evidence type="ECO:0000313" key="4">
    <source>
        <dbReference type="Proteomes" id="UP000512286"/>
    </source>
</evidence>
<name>A0A7D6VW53_9CLOT</name>
<reference evidence="3 4" key="1">
    <citation type="submission" date="2020-07" db="EMBL/GenBank/DDBJ databases">
        <title>Electron transfer.</title>
        <authorList>
            <person name="Huang L."/>
            <person name="Liu X."/>
            <person name="Zhou S."/>
        </authorList>
    </citation>
    <scope>NUCLEOTIDE SEQUENCE [LARGE SCALE GENOMIC DNA]</scope>
    <source>
        <strain evidence="3 4">Lx1</strain>
    </source>
</reference>
<dbReference type="PANTHER" id="PTHR30627:SF24">
    <property type="entry name" value="PENICILLIN-BINDING PROTEIN 4B"/>
    <property type="match status" value="1"/>
</dbReference>
<dbReference type="AlphaFoldDB" id="A0A7D6VW53"/>
<dbReference type="Pfam" id="PF21922">
    <property type="entry name" value="PBP_dimer_2"/>
    <property type="match status" value="1"/>
</dbReference>
<dbReference type="InterPro" id="IPR012338">
    <property type="entry name" value="Beta-lactam/transpept-like"/>
</dbReference>
<gene>
    <name evidence="3" type="ORF">HZF06_02605</name>
</gene>
<dbReference type="SUPFAM" id="SSF56519">
    <property type="entry name" value="Penicillin binding protein dimerisation domain"/>
    <property type="match status" value="1"/>
</dbReference>
<evidence type="ECO:0000313" key="3">
    <source>
        <dbReference type="EMBL" id="QLY80492.1"/>
    </source>
</evidence>
<protein>
    <submittedName>
        <fullName evidence="3">Penicillin-binding protein 2</fullName>
    </submittedName>
</protein>
<dbReference type="Gene3D" id="3.40.710.10">
    <property type="entry name" value="DD-peptidase/beta-lactamase superfamily"/>
    <property type="match status" value="1"/>
</dbReference>
<dbReference type="EMBL" id="CP059378">
    <property type="protein sequence ID" value="QLY80492.1"/>
    <property type="molecule type" value="Genomic_DNA"/>
</dbReference>
<evidence type="ECO:0000259" key="1">
    <source>
        <dbReference type="Pfam" id="PF00905"/>
    </source>
</evidence>
<dbReference type="SUPFAM" id="SSF56601">
    <property type="entry name" value="beta-lactamase/transpeptidase-like"/>
    <property type="match status" value="1"/>
</dbReference>
<dbReference type="PANTHER" id="PTHR30627">
    <property type="entry name" value="PEPTIDOGLYCAN D,D-TRANSPEPTIDASE"/>
    <property type="match status" value="1"/>
</dbReference>
<evidence type="ECO:0000259" key="2">
    <source>
        <dbReference type="Pfam" id="PF21922"/>
    </source>
</evidence>
<dbReference type="GO" id="GO:0005886">
    <property type="term" value="C:plasma membrane"/>
    <property type="evidence" value="ECO:0007669"/>
    <property type="project" value="TreeGrafter"/>
</dbReference>
<accession>A0A7D6VW53</accession>
<dbReference type="Proteomes" id="UP000512286">
    <property type="component" value="Chromosome"/>
</dbReference>
<dbReference type="Gene3D" id="3.90.1310.10">
    <property type="entry name" value="Penicillin-binding protein 2a (Domain 2)"/>
    <property type="match status" value="1"/>
</dbReference>
<feature type="domain" description="Penicillin-binding protein transpeptidase" evidence="1">
    <location>
        <begin position="170"/>
        <end position="484"/>
    </location>
</feature>
<dbReference type="RefSeq" id="WP_181602319.1">
    <property type="nucleotide sequence ID" value="NZ_CP059378.1"/>
</dbReference>
<dbReference type="InterPro" id="IPR050515">
    <property type="entry name" value="Beta-lactam/transpept"/>
</dbReference>
<dbReference type="GO" id="GO:0071972">
    <property type="term" value="F:peptidoglycan L,D-transpeptidase activity"/>
    <property type="evidence" value="ECO:0007669"/>
    <property type="project" value="TreeGrafter"/>
</dbReference>
<feature type="domain" description="Penicillin binding protein A dimerisation" evidence="2">
    <location>
        <begin position="55"/>
        <end position="128"/>
    </location>
</feature>
<proteinExistence type="predicted"/>
<organism evidence="3 4">
    <name type="scientific">Clostridium intestinale</name>
    <dbReference type="NCBI Taxonomy" id="36845"/>
    <lineage>
        <taxon>Bacteria</taxon>
        <taxon>Bacillati</taxon>
        <taxon>Bacillota</taxon>
        <taxon>Clostridia</taxon>
        <taxon>Eubacteriales</taxon>
        <taxon>Clostridiaceae</taxon>
        <taxon>Clostridium</taxon>
    </lineage>
</organism>
<dbReference type="InterPro" id="IPR036138">
    <property type="entry name" value="PBP_dimer_sf"/>
</dbReference>
<dbReference type="KEGG" id="cint:HZF06_02605"/>
<dbReference type="GO" id="GO:0008658">
    <property type="term" value="F:penicillin binding"/>
    <property type="evidence" value="ECO:0007669"/>
    <property type="project" value="InterPro"/>
</dbReference>
<dbReference type="Pfam" id="PF00905">
    <property type="entry name" value="Transpeptidase"/>
    <property type="match status" value="1"/>
</dbReference>
<dbReference type="InterPro" id="IPR001460">
    <property type="entry name" value="PCN-bd_Tpept"/>
</dbReference>